<proteinExistence type="predicted"/>
<protein>
    <submittedName>
        <fullName evidence="1">Uncharacterized protein</fullName>
    </submittedName>
</protein>
<dbReference type="STRING" id="1156417.Y919_11860"/>
<dbReference type="AlphaFoldDB" id="A0A096BE80"/>
<dbReference type="EMBL" id="AZTB01000102">
    <property type="protein sequence ID" value="KGG79465.1"/>
    <property type="molecule type" value="Genomic_DNA"/>
</dbReference>
<gene>
    <name evidence="1" type="ORF">Y919_11860</name>
</gene>
<evidence type="ECO:0000313" key="1">
    <source>
        <dbReference type="EMBL" id="KGG79465.1"/>
    </source>
</evidence>
<comment type="caution">
    <text evidence="1">The sequence shown here is derived from an EMBL/GenBank/DDBJ whole genome shotgun (WGS) entry which is preliminary data.</text>
</comment>
<name>A0A096BE80_9FIRM</name>
<evidence type="ECO:0000313" key="2">
    <source>
        <dbReference type="Proteomes" id="UP000029622"/>
    </source>
</evidence>
<reference evidence="1 2" key="1">
    <citation type="submission" date="2013-12" db="EMBL/GenBank/DDBJ databases">
        <title>Draft genome sequence of Caloranaerobacter sp. H53214.</title>
        <authorList>
            <person name="Jiang L.J."/>
            <person name="Shao Z.Z."/>
            <person name="Long M.N."/>
        </authorList>
    </citation>
    <scope>NUCLEOTIDE SEQUENCE [LARGE SCALE GENOMIC DNA]</scope>
    <source>
        <strain evidence="1 2">H53214</strain>
    </source>
</reference>
<dbReference type="Proteomes" id="UP000029622">
    <property type="component" value="Unassembled WGS sequence"/>
</dbReference>
<sequence>MSYMTIRQIRHEMCLNKLRELGCQVASIQGVMFYVKYTLDELKIEYMYHINPDNTYYLERIKPYVVSAGILESEDEVVNAIIIDIEQFKNAKHSKNFKAFIEVDTELSKAVRAFEDLYLYYNISREDTELIKKEINNVMELLIEVKNRSDRVFFKKEPESF</sequence>
<organism evidence="1 2">
    <name type="scientific">Caloranaerobacter azorensis H53214</name>
    <dbReference type="NCBI Taxonomy" id="1156417"/>
    <lineage>
        <taxon>Bacteria</taxon>
        <taxon>Bacillati</taxon>
        <taxon>Bacillota</taxon>
        <taxon>Tissierellia</taxon>
        <taxon>Tissierellales</taxon>
        <taxon>Thermohalobacteraceae</taxon>
        <taxon>Caloranaerobacter</taxon>
    </lineage>
</organism>
<accession>A0A096BE80</accession>